<feature type="compositionally biased region" description="Pro residues" evidence="1">
    <location>
        <begin position="458"/>
        <end position="469"/>
    </location>
</feature>
<evidence type="ECO:0000256" key="1">
    <source>
        <dbReference type="SAM" id="MobiDB-lite"/>
    </source>
</evidence>
<feature type="domain" description="DUF4283" evidence="2">
    <location>
        <begin position="264"/>
        <end position="345"/>
    </location>
</feature>
<accession>A0A6J0M6B2</accession>
<feature type="region of interest" description="Disordered" evidence="1">
    <location>
        <begin position="133"/>
        <end position="221"/>
    </location>
</feature>
<feature type="region of interest" description="Disordered" evidence="1">
    <location>
        <begin position="458"/>
        <end position="574"/>
    </location>
</feature>
<protein>
    <submittedName>
        <fullName evidence="4">Verprolin-like</fullName>
    </submittedName>
</protein>
<evidence type="ECO:0000313" key="3">
    <source>
        <dbReference type="Proteomes" id="UP000504610"/>
    </source>
</evidence>
<dbReference type="InterPro" id="IPR025558">
    <property type="entry name" value="DUF4283"/>
</dbReference>
<feature type="compositionally biased region" description="Low complexity" evidence="1">
    <location>
        <begin position="189"/>
        <end position="200"/>
    </location>
</feature>
<feature type="compositionally biased region" description="Low complexity" evidence="1">
    <location>
        <begin position="495"/>
        <end position="505"/>
    </location>
</feature>
<feature type="compositionally biased region" description="Pro residues" evidence="1">
    <location>
        <begin position="24"/>
        <end position="40"/>
    </location>
</feature>
<dbReference type="InterPro" id="IPR040256">
    <property type="entry name" value="At4g02000-like"/>
</dbReference>
<reference evidence="4" key="2">
    <citation type="submission" date="2025-08" db="UniProtKB">
        <authorList>
            <consortium name="RefSeq"/>
        </authorList>
    </citation>
    <scope>IDENTIFICATION</scope>
    <source>
        <tissue evidence="4">Leaf</tissue>
    </source>
</reference>
<feature type="compositionally biased region" description="Low complexity" evidence="1">
    <location>
        <begin position="470"/>
        <end position="482"/>
    </location>
</feature>
<feature type="compositionally biased region" description="Low complexity" evidence="1">
    <location>
        <begin position="41"/>
        <end position="64"/>
    </location>
</feature>
<feature type="region of interest" description="Disordered" evidence="1">
    <location>
        <begin position="586"/>
        <end position="621"/>
    </location>
</feature>
<evidence type="ECO:0000313" key="4">
    <source>
        <dbReference type="RefSeq" id="XP_018467634.2"/>
    </source>
</evidence>
<name>A0A6J0M6B2_RAPSA</name>
<dbReference type="Proteomes" id="UP000504610">
    <property type="component" value="Chromosome 4"/>
</dbReference>
<dbReference type="KEGG" id="rsz:108839356"/>
<reference evidence="3" key="1">
    <citation type="journal article" date="2019" name="Database">
        <title>The radish genome database (RadishGD): an integrated information resource for radish genomics.</title>
        <authorList>
            <person name="Yu H.J."/>
            <person name="Baek S."/>
            <person name="Lee Y.J."/>
            <person name="Cho A."/>
            <person name="Mun J.H."/>
        </authorList>
    </citation>
    <scope>NUCLEOTIDE SEQUENCE [LARGE SCALE GENOMIC DNA]</scope>
    <source>
        <strain evidence="3">cv. WK10039</strain>
    </source>
</reference>
<dbReference type="OrthoDB" id="1113861at2759"/>
<feature type="compositionally biased region" description="Polar residues" evidence="1">
    <location>
        <begin position="1"/>
        <end position="21"/>
    </location>
</feature>
<feature type="compositionally biased region" description="Low complexity" evidence="1">
    <location>
        <begin position="552"/>
        <end position="562"/>
    </location>
</feature>
<dbReference type="PANTHER" id="PTHR31286">
    <property type="entry name" value="GLYCINE-RICH CELL WALL STRUCTURAL PROTEIN 1.8-LIKE"/>
    <property type="match status" value="1"/>
</dbReference>
<organism evidence="3 4">
    <name type="scientific">Raphanus sativus</name>
    <name type="common">Radish</name>
    <name type="synonym">Raphanus raphanistrum var. sativus</name>
    <dbReference type="NCBI Taxonomy" id="3726"/>
    <lineage>
        <taxon>Eukaryota</taxon>
        <taxon>Viridiplantae</taxon>
        <taxon>Streptophyta</taxon>
        <taxon>Embryophyta</taxon>
        <taxon>Tracheophyta</taxon>
        <taxon>Spermatophyta</taxon>
        <taxon>Magnoliopsida</taxon>
        <taxon>eudicotyledons</taxon>
        <taxon>Gunneridae</taxon>
        <taxon>Pentapetalae</taxon>
        <taxon>rosids</taxon>
        <taxon>malvids</taxon>
        <taxon>Brassicales</taxon>
        <taxon>Brassicaceae</taxon>
        <taxon>Brassiceae</taxon>
        <taxon>Raphanus</taxon>
    </lineage>
</organism>
<dbReference type="PANTHER" id="PTHR31286:SF90">
    <property type="entry name" value="DUF4283 DOMAIN-CONTAINING PROTEIN"/>
    <property type="match status" value="1"/>
</dbReference>
<feature type="compositionally biased region" description="Pro residues" evidence="1">
    <location>
        <begin position="201"/>
        <end position="218"/>
    </location>
</feature>
<gene>
    <name evidence="4" type="primary">LOC108839356</name>
</gene>
<keyword evidence="3" id="KW-1185">Reference proteome</keyword>
<feature type="compositionally biased region" description="Polar residues" evidence="1">
    <location>
        <begin position="515"/>
        <end position="527"/>
    </location>
</feature>
<dbReference type="RefSeq" id="XP_018467634.2">
    <property type="nucleotide sequence ID" value="XM_018612132.2"/>
</dbReference>
<proteinExistence type="predicted"/>
<dbReference type="AlphaFoldDB" id="A0A6J0M6B2"/>
<feature type="compositionally biased region" description="Polar residues" evidence="1">
    <location>
        <begin position="171"/>
        <end position="188"/>
    </location>
</feature>
<feature type="region of interest" description="Disordered" evidence="1">
    <location>
        <begin position="1"/>
        <end position="70"/>
    </location>
</feature>
<dbReference type="Pfam" id="PF14111">
    <property type="entry name" value="DUF4283"/>
    <property type="match status" value="1"/>
</dbReference>
<dbReference type="GeneID" id="108839356"/>
<sequence>MQNPWRVPSSASGPFPSTSTAGELPPPLHPPPAPPDPPSSLSPLTFPPLSATSPSTKSKPKTALVPSSKGILEIPSTTSSQILDVTMMPQEDLESLPLPLQTNHENGSVTFLNTKLAPVISFGNQINSTLSPSKNLSCTSDSSPSSPPCIPSLNTTLPPNPNPNYSVILPNHSSPLLTNRASSPATHQTNSAPTLPSSTSPEPPQIPPPLASSPPANPVPSLAEKLRVSESKLLTRLAPAPTSLSETGRPRILIPDHVFEKGAEIHKDFIVCYYNGKPPPFHQIQSVLNYMWGKGKKLEIHNNPLNRSTLVRITSEYLRQKILEKCIWYIGDSMFHTAQWTSEHSMSTPPLKAIRIWAHLTGVPLDLRYNKGLSLVAGLIGEPKETDDFTKNLVSLTVSHVKVEVDLTQPLPDVVEFQRQSGEVVEVQVHYPWVPPTCSHCHELGHIIRNCLLYSPPPPPPPPAPPSKKPSPQSSKSPFNSPLPSKTPSKDCPGSSRPTTRSTTRNKSLIPPIQPSKTSFDSPSSHASQKDPLKKPFSSPVIPKPSLKRSRSSPTFSPTPVTNRPPVLPLNSDPLQSLLFSANPFAILSSDPQNPPLPQNCPSSAVLPVPCSLSEDPPALS</sequence>
<evidence type="ECO:0000259" key="2">
    <source>
        <dbReference type="Pfam" id="PF14111"/>
    </source>
</evidence>